<dbReference type="EMBL" id="JAJEWP010000006">
    <property type="protein sequence ID" value="MCC2617888.1"/>
    <property type="molecule type" value="Genomic_DNA"/>
</dbReference>
<evidence type="ECO:0000313" key="3">
    <source>
        <dbReference type="EMBL" id="MCC2617888.1"/>
    </source>
</evidence>
<organism evidence="3 4">
    <name type="scientific">Fluctibacter halophilus</name>
    <dbReference type="NCBI Taxonomy" id="226011"/>
    <lineage>
        <taxon>Bacteria</taxon>
        <taxon>Pseudomonadati</taxon>
        <taxon>Pseudomonadota</taxon>
        <taxon>Gammaproteobacteria</taxon>
        <taxon>Alteromonadales</taxon>
        <taxon>Alteromonadaceae</taxon>
        <taxon>Fluctibacter</taxon>
    </lineage>
</organism>
<dbReference type="PANTHER" id="PTHR34220:SF7">
    <property type="entry name" value="SENSOR HISTIDINE KINASE YPDA"/>
    <property type="match status" value="1"/>
</dbReference>
<keyword evidence="3" id="KW-0808">Transferase</keyword>
<evidence type="ECO:0000259" key="2">
    <source>
        <dbReference type="Pfam" id="PF06580"/>
    </source>
</evidence>
<dbReference type="Proteomes" id="UP001520878">
    <property type="component" value="Unassembled WGS sequence"/>
</dbReference>
<accession>A0ABS8GBL8</accession>
<evidence type="ECO:0000256" key="1">
    <source>
        <dbReference type="SAM" id="Phobius"/>
    </source>
</evidence>
<keyword evidence="1" id="KW-1133">Transmembrane helix</keyword>
<dbReference type="GO" id="GO:0016301">
    <property type="term" value="F:kinase activity"/>
    <property type="evidence" value="ECO:0007669"/>
    <property type="project" value="UniProtKB-KW"/>
</dbReference>
<comment type="caution">
    <text evidence="3">The sequence shown here is derived from an EMBL/GenBank/DDBJ whole genome shotgun (WGS) entry which is preliminary data.</text>
</comment>
<dbReference type="InterPro" id="IPR010559">
    <property type="entry name" value="Sig_transdc_His_kin_internal"/>
</dbReference>
<dbReference type="SUPFAM" id="SSF55874">
    <property type="entry name" value="ATPase domain of HSP90 chaperone/DNA topoisomerase II/histidine kinase"/>
    <property type="match status" value="1"/>
</dbReference>
<keyword evidence="3" id="KW-0418">Kinase</keyword>
<keyword evidence="1" id="KW-0472">Membrane</keyword>
<reference evidence="3 4" key="1">
    <citation type="submission" date="2021-10" db="EMBL/GenBank/DDBJ databases">
        <title>Draft genome of Aestuariibacter halophilus JC2043.</title>
        <authorList>
            <person name="Emsley S.A."/>
            <person name="Pfannmuller K.M."/>
            <person name="Ushijima B."/>
            <person name="Saw J.H."/>
            <person name="Videau P."/>
        </authorList>
    </citation>
    <scope>NUCLEOTIDE SEQUENCE [LARGE SCALE GENOMIC DNA]</scope>
    <source>
        <strain evidence="3 4">JC2043</strain>
    </source>
</reference>
<proteinExistence type="predicted"/>
<dbReference type="Pfam" id="PF06580">
    <property type="entry name" value="His_kinase"/>
    <property type="match status" value="1"/>
</dbReference>
<name>A0ABS8GBL8_9ALTE</name>
<evidence type="ECO:0000313" key="4">
    <source>
        <dbReference type="Proteomes" id="UP001520878"/>
    </source>
</evidence>
<sequence>MLERILGYLPRRPFFIANVFFWLAFHALFTNLQYRAMVAVDTKMSWLDAWLLFSPWYFNWIWIAPLTYAFVRWQYETFTNLVRAVLQHALFIPLVSLVYFPNAVFFKTLIVSPDMSYYWENLTKIAFQLDILLYGCTVFVSIGICYVRKRLEERVEIRQLQAALLDEQLKSLHSQLNPHFLFNALNTVASLVRLKREKEAVRALSELSNMLRKILEHKNSTDVKLRDEVAFIDSYLAIQKLRFTEKLDTKITIAPDCLDIEIPNMILHPLVENAVQHGSQLESNKNLLSLDIRINSGELNIRLTNKVAKNDKHEGFGIGLTNTRERLSRLYSHYLLELRPLDDDLFETLLAIPIGELDA</sequence>
<feature type="transmembrane region" description="Helical" evidence="1">
    <location>
        <begin position="12"/>
        <end position="29"/>
    </location>
</feature>
<dbReference type="Gene3D" id="3.30.565.10">
    <property type="entry name" value="Histidine kinase-like ATPase, C-terminal domain"/>
    <property type="match status" value="1"/>
</dbReference>
<feature type="transmembrane region" description="Helical" evidence="1">
    <location>
        <begin position="125"/>
        <end position="147"/>
    </location>
</feature>
<dbReference type="InterPro" id="IPR050640">
    <property type="entry name" value="Bact_2-comp_sensor_kinase"/>
</dbReference>
<feature type="domain" description="Signal transduction histidine kinase internal region" evidence="2">
    <location>
        <begin position="168"/>
        <end position="247"/>
    </location>
</feature>
<gene>
    <name evidence="3" type="ORF">LJ739_16670</name>
</gene>
<keyword evidence="4" id="KW-1185">Reference proteome</keyword>
<dbReference type="PANTHER" id="PTHR34220">
    <property type="entry name" value="SENSOR HISTIDINE KINASE YPDA"/>
    <property type="match status" value="1"/>
</dbReference>
<feature type="transmembrane region" description="Helical" evidence="1">
    <location>
        <begin position="49"/>
        <end position="73"/>
    </location>
</feature>
<protein>
    <submittedName>
        <fullName evidence="3">Histidine kinase</fullName>
    </submittedName>
</protein>
<keyword evidence="1" id="KW-0812">Transmembrane</keyword>
<dbReference type="RefSeq" id="WP_229162295.1">
    <property type="nucleotide sequence ID" value="NZ_JAJEWP010000006.1"/>
</dbReference>
<dbReference type="InterPro" id="IPR036890">
    <property type="entry name" value="HATPase_C_sf"/>
</dbReference>
<feature type="transmembrane region" description="Helical" evidence="1">
    <location>
        <begin position="85"/>
        <end position="105"/>
    </location>
</feature>